<dbReference type="GO" id="GO:0043291">
    <property type="term" value="C:RAVE complex"/>
    <property type="evidence" value="ECO:0007669"/>
    <property type="project" value="TreeGrafter"/>
</dbReference>
<reference evidence="4 5" key="1">
    <citation type="journal article" date="2011" name="Genome Res.">
        <title>Phylogeny-wide analysis of social amoeba genomes highlights ancient origins for complex intercellular communication.</title>
        <authorList>
            <person name="Heidel A.J."/>
            <person name="Lawal H.M."/>
            <person name="Felder M."/>
            <person name="Schilde C."/>
            <person name="Helps N.R."/>
            <person name="Tunggal B."/>
            <person name="Rivero F."/>
            <person name="John U."/>
            <person name="Schleicher M."/>
            <person name="Eichinger L."/>
            <person name="Platzer M."/>
            <person name="Noegel A.A."/>
            <person name="Schaap P."/>
            <person name="Gloeckner G."/>
        </authorList>
    </citation>
    <scope>NUCLEOTIDE SEQUENCE [LARGE SCALE GENOMIC DNA]</scope>
    <source>
        <strain evidence="5">ATCC 26659 / Pp 5 / PN500</strain>
    </source>
</reference>
<dbReference type="SUPFAM" id="SSF50978">
    <property type="entry name" value="WD40 repeat-like"/>
    <property type="match status" value="4"/>
</dbReference>
<feature type="region of interest" description="Disordered" evidence="2">
    <location>
        <begin position="1297"/>
        <end position="1322"/>
    </location>
</feature>
<dbReference type="PROSITE" id="PS50082">
    <property type="entry name" value="WD_REPEATS_2"/>
    <property type="match status" value="3"/>
</dbReference>
<protein>
    <submittedName>
        <fullName evidence="4">WD-40 repeat-containing protein</fullName>
    </submittedName>
</protein>
<proteinExistence type="predicted"/>
<dbReference type="OMA" id="EYMMAGK"/>
<dbReference type="Pfam" id="PF12234">
    <property type="entry name" value="Rav1p_C"/>
    <property type="match status" value="1"/>
</dbReference>
<feature type="domain" description="RAVE complex protein Rav1 C-terminal" evidence="3">
    <location>
        <begin position="1467"/>
        <end position="2076"/>
    </location>
</feature>
<evidence type="ECO:0000256" key="1">
    <source>
        <dbReference type="PROSITE-ProRule" id="PRU00221"/>
    </source>
</evidence>
<dbReference type="SUPFAM" id="SSF52047">
    <property type="entry name" value="RNI-like"/>
    <property type="match status" value="1"/>
</dbReference>
<feature type="compositionally biased region" description="Low complexity" evidence="2">
    <location>
        <begin position="1300"/>
        <end position="1322"/>
    </location>
</feature>
<feature type="compositionally biased region" description="Polar residues" evidence="2">
    <location>
        <begin position="1981"/>
        <end position="2014"/>
    </location>
</feature>
<dbReference type="SMART" id="SM00320">
    <property type="entry name" value="WD40"/>
    <property type="match status" value="10"/>
</dbReference>
<dbReference type="Gene3D" id="2.130.10.10">
    <property type="entry name" value="YVTN repeat-like/Quinoprotein amine dehydrogenase"/>
    <property type="match status" value="3"/>
</dbReference>
<dbReference type="PROSITE" id="PS50294">
    <property type="entry name" value="WD_REPEATS_REGION"/>
    <property type="match status" value="1"/>
</dbReference>
<dbReference type="InterPro" id="IPR001680">
    <property type="entry name" value="WD40_rpt"/>
</dbReference>
<dbReference type="GO" id="GO:0007035">
    <property type="term" value="P:vacuolar acidification"/>
    <property type="evidence" value="ECO:0007669"/>
    <property type="project" value="TreeGrafter"/>
</dbReference>
<evidence type="ECO:0000313" key="5">
    <source>
        <dbReference type="Proteomes" id="UP000001396"/>
    </source>
</evidence>
<dbReference type="PANTHER" id="PTHR13950">
    <property type="entry name" value="RABCONNECTIN-RELATED"/>
    <property type="match status" value="1"/>
</dbReference>
<dbReference type="InterPro" id="IPR015943">
    <property type="entry name" value="WD40/YVTN_repeat-like_dom_sf"/>
</dbReference>
<evidence type="ECO:0000313" key="4">
    <source>
        <dbReference type="EMBL" id="EFA80088.1"/>
    </source>
</evidence>
<feature type="compositionally biased region" description="Polar residues" evidence="2">
    <location>
        <begin position="852"/>
        <end position="866"/>
    </location>
</feature>
<dbReference type="STRING" id="670386.D3BDV7"/>
<keyword evidence="1" id="KW-0853">WD repeat</keyword>
<dbReference type="InterPro" id="IPR052208">
    <property type="entry name" value="DmX-like/RAVE_component"/>
</dbReference>
<sequence length="2980" mass="333681">MSIINALKTLFTTSNQVKVNNNNQQFVRDGLIIVITTEVSQFFSDCQKWLTKIAKSNITSIEITSTTQSIQCPYPSSIKEIITESQINVDMLPIGLERLKVRVLSIGDIPESVTQLTIECRHSYLTICRAMIPSAVKYLNLQGFVEFQKEPLASLEYLETLHLNVSALYEHTVAKFPPNLKSLFLPYHIMKYSQNQLVFPEGLEFLQTSSANSEIKGLEKTRLKTIHLRNSSILSVTKLPNSLETIIAGTIPQNCWPPTVKRIELNVSDFCDIQNITMIPKSITTVNICFNGRANELRRLSDRSFLVIGDNKASIIQLKYFIRYLFLCMSLSVYTIDKVPIGEASIYNYILPHHISNSVIEFTDQGGKLLNGYQVITDRTKHIYIREPSVRIYWDDSDDDPVLIADQGIDSLKIKDSLKLVSFDLKRKNDVSGKVVLSPYIAGSYTLINYEKKNVEFKRFTMIPSQIVTGAANPNPNTFSCTHLNDEIYFAYSSGRNVYILRGGSLNVLQVLTGHKQDVNCVVFRTGDSLLLTASSKEIYLYKRIDNNKWERLLVIPNLFDINTICWLSATSFIVGGEFLAIWKLEFEQIMKSYSLQKLQDQQHQSTSYTTRSANDAMRVDAREQKLFRKQAYVTWRADCSQPIYYVAAAPDGSMFATAGKCDRMLKVWYIQPKIKTRASDEESAAAVAAAAAAAAANAALHAQPVRTKGFFKDEFNKLTSKEPKYTLKKSTAVEMDDDQQQQQQQQPTIQMNASISSPLISSPMIGGGVGSLASKKTKKIESDSYGFIYLPHPRAISWISWRSRRLQFNVSNIIPAGAETVDWIFSLSPQRDINNNNNSNSNSNNSNGSNQESGTSKTDNNNNVDGHNDIDNVELSNMKTPIMLRQKAIAQLAKSKPVVDWILGIKADGTLVLWKLRTDNSSSKQTSSISLSIKAQILSPQEVGPNRIFALYQPNSITDNTPSTITICVNSVSGAISCRKFFIQNQNQTQITNTSHTSRCFGHKSTIKKLSVSNSSPYLSSIDRNNSIILWHSWSDSSRIQCPYRLIDAGSVGGNVNSLAWSPTHNYLFSASKEGILVYQMDSHEHNHRLLKLPIGVIDQSSFEGADDWIEEVHVIEPQKHVYPKEMLPLHQYFIVGLSKDGHRIYVWGVSIEKSTLQQQRNLDQQLNGVIPISTSNGHVANTNPTAAVAAATTATTATTNANTNVATTSTPASVLSASTKEWNKDLYSSATVIPASQGGLLQHSTSSSTPPSLISSKLLAVKELDSESRISCICAAPKGISNGISTKSLYEGMLPDQSATPTATTTSETANSDTFSSSSTKSKFSFENILSHPICITGSISGNITVWSLTPHTNPEDTSTADSLNPIWRLTETCSYSAYQHPVVAVKPAYFGRFASTPFTTSPNPEIHIWELESNTPKLQLEETIKLGDHSEQSGSISTVVSPNINSTMEIPNDEDSTGNQCCFSFTYFEDGAASLAVGFGSQIRVLRKPVDRTIGSYKSSWIETHRYTDLTSPAQNIEWGKDLELFVTSGNQMLVFTKWMRPNQNLISLLDGTNSNLETTYHQHSILNRSLSYYHPKLLTEYMMAGKFEKVEKILKYISAYLINRFPIDDDDLPEFPTHPIHLPYMKLEELISDDMVETTDKKAGTEDDIDAINSKYFARDNDSDEEDQFTMKDDTNIFTKKQAAQLNEILSHVKLAGLLNSEQIQLLALADTYGQIGEMRGGLDENGSRFLLVVKIFQFLRRSLNPQERPTSLSATDLLWALHSEAQETILQNCFPSEPLWEDLKQLGAGLWIKSPNTLRTTIEKLAKTTYLINKEPSDCALYYIALNKRGSLIALHKASKNVKHVEFLSQDFTQQKCINSAAKSAFLLQSKHKYDLAASMFLLAGDLKQAINLILQVKGDFQLAYVIARLFEGDGGATSQMILQDHVIPHAKKTDDRCLLSIANWLSKKYEDSLKVLLPSTIIDDTRKKLDEHQTHSPAISLNSSRSSLTHTTSPKPMSNVPSQTKSMNNNDISAHLKVSEMGPSVLYFFRFLKNHVLLKQVSDEKKKDAPFLRSSTYSYLNSGCSYLALENIEDLEATHPTLVAPTIIDESPKLEEQNTPKPMTADDLGLDFGGTSTSRVSNDLGLDFGGGSTSSSYFNTSSNYDMGLDFGTTSSSYVKSNDMGLDFGAPTSSSNYSSSNYDMGLDFGSTSNSYVKSNDMGLDFGAPPTTTASSYMGLDFGEPTVPTPNIVVNDQELLSSRKLMKHDREKISLYPMIDIELKAKIVLQLLIHDIVAFIESNTWKENQSIFDHNLNLLSEKYRLDRTLIIDRLIHYCSNRQYYKQVVHLTSLIGKNPNHFLDTTCHNILKSIFKTSDYIQSQQQSEYLIKLSLELYSCLEDIQQTSVVIFTIYIMLFLSSWGRSRFDILILIFQEKGLPELIANVRKLKNQYSDNPIMDENDEEEDDEDDDLYKDKQKLAEELLVKKCLQKIFDLFCLRKFKKMYDLIINTLEYHQVYDIIHQRIHYWFVSIQNKFLTAPHQIFELFYKKPNQEAGPNLLKLVKKFRDFNTENHVELWSSMVKDNELLELLSFKLIPEDQRSSDAMKQSGQAASGKRIKYEDVVELYKDSDLLQSFCVDTSAPEIQVVAVATTRGIREIDLKQSHESSRDDFDMDSVGGADTFLSPTMTKKLRISSKSISTLKFKNKSGVFKNPFSNSKQVDHNIIVQCLESHPDSPYYLSGGIDGSVCLWQFGIPEALAAYQLPTKPRIVKCKFNQSGSKFGACDMAGNIMLWQFSAQENTLNPFYTLQAHSKQCLDFTFLNAGSLLATAGISVDSKKDVCLWDVLLPPHKSLVASYIDQESGASSITYSPKNQTVIVGGKKGSLTIYDIRTNKTLDNFKGHSLNTKSLALDPTEDFVVSGSSDGNIKTWSLPSMTCLDTIEDAHKKQTFVGPTSVFKSLVSTYGVIQVKIENNNLYSCGADGRLTKRKYLYKK</sequence>
<keyword evidence="5" id="KW-1185">Reference proteome</keyword>
<dbReference type="PANTHER" id="PTHR13950:SF9">
    <property type="entry name" value="RABCONNECTIN-3A"/>
    <property type="match status" value="1"/>
</dbReference>
<dbReference type="EMBL" id="ADBJ01000031">
    <property type="protein sequence ID" value="EFA80088.1"/>
    <property type="molecule type" value="Genomic_DNA"/>
</dbReference>
<gene>
    <name evidence="4" type="primary">DG1104</name>
    <name evidence="4" type="ORF">PPL_06910</name>
</gene>
<feature type="repeat" description="WD" evidence="1">
    <location>
        <begin position="2705"/>
        <end position="2737"/>
    </location>
</feature>
<feature type="repeat" description="WD" evidence="1">
    <location>
        <begin position="2885"/>
        <end position="2926"/>
    </location>
</feature>
<dbReference type="Proteomes" id="UP000001396">
    <property type="component" value="Unassembled WGS sequence"/>
</dbReference>
<dbReference type="RefSeq" id="XP_020432208.1">
    <property type="nucleotide sequence ID" value="XM_020577760.1"/>
</dbReference>
<dbReference type="FunCoup" id="D3BDV7">
    <property type="interactions" value="43"/>
</dbReference>
<feature type="region of interest" description="Disordered" evidence="2">
    <location>
        <begin position="1978"/>
        <end position="2014"/>
    </location>
</feature>
<dbReference type="InterPro" id="IPR036322">
    <property type="entry name" value="WD40_repeat_dom_sf"/>
</dbReference>
<feature type="compositionally biased region" description="Low complexity" evidence="2">
    <location>
        <begin position="835"/>
        <end position="851"/>
    </location>
</feature>
<evidence type="ECO:0000259" key="3">
    <source>
        <dbReference type="Pfam" id="PF12234"/>
    </source>
</evidence>
<feature type="region of interest" description="Disordered" evidence="2">
    <location>
        <begin position="835"/>
        <end position="873"/>
    </location>
</feature>
<dbReference type="InParanoid" id="D3BDV7"/>
<name>D3BDV7_HETP5</name>
<dbReference type="Pfam" id="PF00400">
    <property type="entry name" value="WD40"/>
    <property type="match status" value="4"/>
</dbReference>
<dbReference type="InterPro" id="IPR022033">
    <property type="entry name" value="Rav1p_C"/>
</dbReference>
<organism evidence="4 5">
    <name type="scientific">Heterostelium pallidum (strain ATCC 26659 / Pp 5 / PN500)</name>
    <name type="common">Cellular slime mold</name>
    <name type="synonym">Polysphondylium pallidum</name>
    <dbReference type="NCBI Taxonomy" id="670386"/>
    <lineage>
        <taxon>Eukaryota</taxon>
        <taxon>Amoebozoa</taxon>
        <taxon>Evosea</taxon>
        <taxon>Eumycetozoa</taxon>
        <taxon>Dictyostelia</taxon>
        <taxon>Acytosteliales</taxon>
        <taxon>Acytosteliaceae</taxon>
        <taxon>Heterostelium</taxon>
    </lineage>
</organism>
<comment type="caution">
    <text evidence="4">The sequence shown here is derived from an EMBL/GenBank/DDBJ whole genome shotgun (WGS) entry which is preliminary data.</text>
</comment>
<accession>D3BDV7</accession>
<dbReference type="GeneID" id="31362391"/>
<evidence type="ECO:0000256" key="2">
    <source>
        <dbReference type="SAM" id="MobiDB-lite"/>
    </source>
</evidence>
<feature type="repeat" description="WD" evidence="1">
    <location>
        <begin position="2843"/>
        <end position="2884"/>
    </location>
</feature>